<dbReference type="GeneID" id="301341277"/>
<dbReference type="AlphaFoldDB" id="A0AA50Q641"/>
<dbReference type="RefSeq" id="WP_263167820.1">
    <property type="nucleotide sequence ID" value="NZ_CP132914.1"/>
</dbReference>
<feature type="chain" id="PRO_5041441723" evidence="1">
    <location>
        <begin position="20"/>
        <end position="156"/>
    </location>
</feature>
<gene>
    <name evidence="2" type="ORF">RA178_18800</name>
</gene>
<evidence type="ECO:0000256" key="1">
    <source>
        <dbReference type="SAM" id="SignalP"/>
    </source>
</evidence>
<accession>A0AA50Q641</accession>
<protein>
    <submittedName>
        <fullName evidence="2">Uncharacterized protein</fullName>
    </submittedName>
</protein>
<organism evidence="2">
    <name type="scientific">Shewanella oncorhynchi</name>
    <dbReference type="NCBI Taxonomy" id="2726434"/>
    <lineage>
        <taxon>Bacteria</taxon>
        <taxon>Pseudomonadati</taxon>
        <taxon>Pseudomonadota</taxon>
        <taxon>Gammaproteobacteria</taxon>
        <taxon>Alteromonadales</taxon>
        <taxon>Shewanellaceae</taxon>
        <taxon>Shewanella</taxon>
    </lineage>
</organism>
<feature type="signal peptide" evidence="1">
    <location>
        <begin position="1"/>
        <end position="19"/>
    </location>
</feature>
<dbReference type="EMBL" id="CP132914">
    <property type="protein sequence ID" value="WMB72445.1"/>
    <property type="molecule type" value="Genomic_DNA"/>
</dbReference>
<dbReference type="Proteomes" id="UP001236800">
    <property type="component" value="Chromosome"/>
</dbReference>
<dbReference type="KEGG" id="sog:RA178_18800"/>
<sequence>MKTQLLALMLVSHIGYAHAKEDLASTLNAEGIPLKSHNIDFIDKNLKLTLACSVGDLQPSINVTMSESFAFYGDPSVLIITSGEQTKLKLHGTGSLMNFSSGNKTNSDLWKSLSTIQSPNLHLEAISFRSSKYTSSNIVAVGFADAVAKLKQDCVQ</sequence>
<reference evidence="2" key="1">
    <citation type="submission" date="2023-08" db="EMBL/GenBank/DDBJ databases">
        <title>Complete genome sequence of Shewanella oncorhynchi Z-P2, a siderophore putrebactin-producing bacterium.</title>
        <authorList>
            <person name="Zhang Y."/>
        </authorList>
    </citation>
    <scope>NUCLEOTIDE SEQUENCE</scope>
    <source>
        <strain evidence="2">Z-P2</strain>
    </source>
</reference>
<proteinExistence type="predicted"/>
<evidence type="ECO:0000313" key="2">
    <source>
        <dbReference type="EMBL" id="WMB72445.1"/>
    </source>
</evidence>
<name>A0AA50Q641_9GAMM</name>
<keyword evidence="1" id="KW-0732">Signal</keyword>